<evidence type="ECO:0000256" key="2">
    <source>
        <dbReference type="ARBA" id="ARBA00004496"/>
    </source>
</evidence>
<dbReference type="AlphaFoldDB" id="A0A8H7GMU0"/>
<feature type="domain" description="Integrase catalytic" evidence="8">
    <location>
        <begin position="148"/>
        <end position="308"/>
    </location>
</feature>
<evidence type="ECO:0000313" key="9">
    <source>
        <dbReference type="EMBL" id="KAF8000395.1"/>
    </source>
</evidence>
<dbReference type="PROSITE" id="PS50994">
    <property type="entry name" value="INTEGRASE"/>
    <property type="match status" value="1"/>
</dbReference>
<keyword evidence="10" id="KW-1185">Reference proteome</keyword>
<feature type="compositionally biased region" description="Basic and acidic residues" evidence="7">
    <location>
        <begin position="115"/>
        <end position="145"/>
    </location>
</feature>
<dbReference type="InterPro" id="IPR036397">
    <property type="entry name" value="RNaseH_sf"/>
</dbReference>
<dbReference type="GO" id="GO:0004523">
    <property type="term" value="F:RNA-DNA hybrid ribonuclease activity"/>
    <property type="evidence" value="ECO:0007669"/>
    <property type="project" value="UniProtKB-EC"/>
</dbReference>
<dbReference type="Gene3D" id="1.10.340.70">
    <property type="match status" value="1"/>
</dbReference>
<dbReference type="Gene3D" id="3.30.420.10">
    <property type="entry name" value="Ribonuclease H-like superfamily/Ribonuclease H"/>
    <property type="match status" value="1"/>
</dbReference>
<sequence>MREGLEGPVPEGFSKAERANYRRDRRNALHDFSLGEEDGKLYRKSQHGSLKVVPFNKVIDVIHEHHASLAHSGVNKTFAYLKDQYYGVTFADLNFLLERCTFCESTRRRPNRPRAPLEAKESSHASEPEESSHASESEKASRKSELTQVSRPLERVQIDVVDVRSDPSEEHQWTLHVKDLFTKLSMLYALQDKQSQEIAMHLRQFMRFYGPPESIQLYDCKEFRGDVEKLLESRGVKIIYVSSKALKLQGLVKQANWVVKRRMVMWKKQNPESDWKRGLESIERSINNSSCLGLPPRLTPHKLLLGQNRRIELESERLTMNLSMLEIDKIAMGI</sequence>
<dbReference type="EMBL" id="JACBPP010000007">
    <property type="protein sequence ID" value="KAF8000395.1"/>
    <property type="molecule type" value="Genomic_DNA"/>
</dbReference>
<dbReference type="PANTHER" id="PTHR37984:SF5">
    <property type="entry name" value="PROTEIN NYNRIN-LIKE"/>
    <property type="match status" value="1"/>
</dbReference>
<accession>A0A8H7GMU0</accession>
<comment type="caution">
    <text evidence="9">The sequence shown here is derived from an EMBL/GenBank/DDBJ whole genome shotgun (WGS) entry which is preliminary data.</text>
</comment>
<keyword evidence="3" id="KW-0963">Cytoplasm</keyword>
<evidence type="ECO:0000256" key="4">
    <source>
        <dbReference type="ARBA" id="ARBA00022884"/>
    </source>
</evidence>
<dbReference type="GO" id="GO:0015074">
    <property type="term" value="P:DNA integration"/>
    <property type="evidence" value="ECO:0007669"/>
    <property type="project" value="InterPro"/>
</dbReference>
<dbReference type="InterPro" id="IPR012337">
    <property type="entry name" value="RNaseH-like_sf"/>
</dbReference>
<comment type="catalytic activity">
    <reaction evidence="1">
        <text>Endonucleolytic cleavage to 5'-phosphomonoester.</text>
        <dbReference type="EC" id="3.1.26.4"/>
    </reaction>
</comment>
<dbReference type="InterPro" id="IPR001584">
    <property type="entry name" value="Integrase_cat-core"/>
</dbReference>
<organism evidence="9 10">
    <name type="scientific">Metschnikowia pulcherrima</name>
    <dbReference type="NCBI Taxonomy" id="27326"/>
    <lineage>
        <taxon>Eukaryota</taxon>
        <taxon>Fungi</taxon>
        <taxon>Dikarya</taxon>
        <taxon>Ascomycota</taxon>
        <taxon>Saccharomycotina</taxon>
        <taxon>Pichiomycetes</taxon>
        <taxon>Metschnikowiaceae</taxon>
        <taxon>Metschnikowia</taxon>
    </lineage>
</organism>
<evidence type="ECO:0000256" key="7">
    <source>
        <dbReference type="SAM" id="MobiDB-lite"/>
    </source>
</evidence>
<evidence type="ECO:0000259" key="8">
    <source>
        <dbReference type="PROSITE" id="PS50994"/>
    </source>
</evidence>
<dbReference type="Proteomes" id="UP000649328">
    <property type="component" value="Unassembled WGS sequence"/>
</dbReference>
<evidence type="ECO:0000256" key="1">
    <source>
        <dbReference type="ARBA" id="ARBA00000077"/>
    </source>
</evidence>
<dbReference type="GO" id="GO:0003723">
    <property type="term" value="F:RNA binding"/>
    <property type="evidence" value="ECO:0007669"/>
    <property type="project" value="UniProtKB-KW"/>
</dbReference>
<feature type="region of interest" description="Disordered" evidence="7">
    <location>
        <begin position="107"/>
        <end position="150"/>
    </location>
</feature>
<evidence type="ECO:0000256" key="3">
    <source>
        <dbReference type="ARBA" id="ARBA00022490"/>
    </source>
</evidence>
<gene>
    <name evidence="9" type="ORF">HF325_005324</name>
</gene>
<dbReference type="OrthoDB" id="4955652at2759"/>
<name>A0A8H7GMU0_9ASCO</name>
<dbReference type="PANTHER" id="PTHR37984">
    <property type="entry name" value="PROTEIN CBG26694"/>
    <property type="match status" value="1"/>
</dbReference>
<comment type="subcellular location">
    <subcellularLocation>
        <location evidence="2">Cytoplasm</location>
    </subcellularLocation>
</comment>
<keyword evidence="4" id="KW-0694">RNA-binding</keyword>
<evidence type="ECO:0000256" key="6">
    <source>
        <dbReference type="ARBA" id="ARBA00025615"/>
    </source>
</evidence>
<comment type="function">
    <text evidence="5">Reverse transcriptase/ribonuclease H (RT) is a multifunctional enzyme that catalyzes the conversion of the retro-elements RNA genome into dsDNA within the VLP. The enzyme displays a DNA polymerase activity that can copy either DNA or RNA templates, and a ribonuclease H (RNase H) activity that cleaves the RNA strand of RNA-DNA heteroduplexes during plus-strand synthesis and hydrolyzes RNA primers. The conversion leads to a linear dsDNA copy of the retrotransposon that includes long terminal repeats (LTRs) at both ends.</text>
</comment>
<protein>
    <recommendedName>
        <fullName evidence="8">Integrase catalytic domain-containing protein</fullName>
    </recommendedName>
</protein>
<proteinExistence type="predicted"/>
<reference evidence="9" key="1">
    <citation type="submission" date="2020-10" db="EMBL/GenBank/DDBJ databases">
        <title>The Whole-Genome Sequence of Metschnikowia persimmonesis, a Novel Endophytic Yeast Species Isolated from Medicinal Plant Diospyros kaki Thumb.</title>
        <authorList>
            <person name="Rahmat E."/>
            <person name="Kang Y."/>
        </authorList>
    </citation>
    <scope>NUCLEOTIDE SEQUENCE</scope>
    <source>
        <strain evidence="9">KIOM G15050</strain>
    </source>
</reference>
<dbReference type="GO" id="GO:0005737">
    <property type="term" value="C:cytoplasm"/>
    <property type="evidence" value="ECO:0007669"/>
    <property type="project" value="UniProtKB-SubCell"/>
</dbReference>
<dbReference type="SUPFAM" id="SSF53098">
    <property type="entry name" value="Ribonuclease H-like"/>
    <property type="match status" value="1"/>
</dbReference>
<evidence type="ECO:0000256" key="5">
    <source>
        <dbReference type="ARBA" id="ARBA00025590"/>
    </source>
</evidence>
<evidence type="ECO:0000313" key="10">
    <source>
        <dbReference type="Proteomes" id="UP000649328"/>
    </source>
</evidence>
<dbReference type="GO" id="GO:0005634">
    <property type="term" value="C:nucleus"/>
    <property type="evidence" value="ECO:0007669"/>
    <property type="project" value="UniProtKB-ARBA"/>
</dbReference>
<comment type="function">
    <text evidence="6">Integrase (IN) targets the VLP to the nucleus, where a subparticle preintegration complex (PIC) containing at least integrase and the newly synthesized dsDNA copy of the retrotransposon must transit the nuclear membrane. Once in the nucleus, integrase performs the integration of the dsDNA into the host genome.</text>
</comment>
<dbReference type="InterPro" id="IPR050951">
    <property type="entry name" value="Retrovirus_Pol_polyprotein"/>
</dbReference>